<dbReference type="InterPro" id="IPR035892">
    <property type="entry name" value="C2_domain_sf"/>
</dbReference>
<dbReference type="InterPro" id="IPR011009">
    <property type="entry name" value="Kinase-like_dom_sf"/>
</dbReference>
<evidence type="ECO:0000256" key="1">
    <source>
        <dbReference type="ARBA" id="ARBA00006209"/>
    </source>
</evidence>
<dbReference type="Gene3D" id="1.25.40.70">
    <property type="entry name" value="Phosphatidylinositol 3-kinase, accessory domain (PIK)"/>
    <property type="match status" value="1"/>
</dbReference>
<dbReference type="CDD" id="cd04012">
    <property type="entry name" value="C2A_PI3K_class_II"/>
    <property type="match status" value="1"/>
</dbReference>
<protein>
    <submittedName>
        <fullName evidence="17 18">Phosphatidylinositol 4-phosphate 3-kinase C2 domain-containing subunit beta-like isoform X1</fullName>
    </submittedName>
</protein>
<dbReference type="SUPFAM" id="SSF54236">
    <property type="entry name" value="Ubiquitin-like"/>
    <property type="match status" value="1"/>
</dbReference>
<dbReference type="GO" id="GO:0005942">
    <property type="term" value="C:phosphatidylinositol 3-kinase complex"/>
    <property type="evidence" value="ECO:0007669"/>
    <property type="project" value="TreeGrafter"/>
</dbReference>
<dbReference type="Pfam" id="PF00454">
    <property type="entry name" value="PI3_PI4_kinase"/>
    <property type="match status" value="1"/>
</dbReference>
<dbReference type="PROSITE" id="PS00916">
    <property type="entry name" value="PI3_4_KINASE_2"/>
    <property type="match status" value="1"/>
</dbReference>
<dbReference type="PROSITE" id="PS51545">
    <property type="entry name" value="PIK_HELICAL"/>
    <property type="match status" value="1"/>
</dbReference>
<accession>A0AAJ7WXY5</accession>
<feature type="region of interest" description="Disordered" evidence="9">
    <location>
        <begin position="198"/>
        <end position="221"/>
    </location>
</feature>
<dbReference type="FunFam" id="3.30.1010.10:FF:000001">
    <property type="entry name" value="Phosphatidylinositol 4-phosphate 3-kinase C2 domain-containing subunit beta"/>
    <property type="match status" value="1"/>
</dbReference>
<evidence type="ECO:0000256" key="5">
    <source>
        <dbReference type="ARBA" id="ARBA00022840"/>
    </source>
</evidence>
<feature type="region of interest" description="Disordered" evidence="9">
    <location>
        <begin position="283"/>
        <end position="344"/>
    </location>
</feature>
<feature type="domain" description="PI3K/PI4K catalytic" evidence="12">
    <location>
        <begin position="1250"/>
        <end position="1528"/>
    </location>
</feature>
<evidence type="ECO:0000256" key="3">
    <source>
        <dbReference type="ARBA" id="ARBA00022741"/>
    </source>
</evidence>
<dbReference type="InterPro" id="IPR001683">
    <property type="entry name" value="PX_dom"/>
</dbReference>
<dbReference type="SMART" id="SM00142">
    <property type="entry name" value="PI3K_C2"/>
    <property type="match status" value="1"/>
</dbReference>
<feature type="compositionally biased region" description="Polar residues" evidence="9">
    <location>
        <begin position="25"/>
        <end position="34"/>
    </location>
</feature>
<evidence type="ECO:0000313" key="19">
    <source>
        <dbReference type="RefSeq" id="XP_032813892.1"/>
    </source>
</evidence>
<dbReference type="InterPro" id="IPR000403">
    <property type="entry name" value="PI3/4_kinase_cat_dom"/>
</dbReference>
<dbReference type="RefSeq" id="XP_032813890.1">
    <property type="nucleotide sequence ID" value="XM_032957999.1"/>
</dbReference>
<dbReference type="Gene3D" id="1.10.1070.11">
    <property type="entry name" value="Phosphatidylinositol 3-/4-kinase, catalytic domain"/>
    <property type="match status" value="1"/>
</dbReference>
<keyword evidence="3" id="KW-0547">Nucleotide-binding</keyword>
<dbReference type="InterPro" id="IPR018936">
    <property type="entry name" value="PI3/4_kinase_CS"/>
</dbReference>
<dbReference type="RefSeq" id="XP_032813891.1">
    <property type="nucleotide sequence ID" value="XM_032958000.1"/>
</dbReference>
<dbReference type="Gene3D" id="3.30.1010.10">
    <property type="entry name" value="Phosphatidylinositol 3-kinase Catalytic Subunit, Chain A, domain 4"/>
    <property type="match status" value="1"/>
</dbReference>
<dbReference type="PANTHER" id="PTHR10048:SF14">
    <property type="entry name" value="LD28067P"/>
    <property type="match status" value="1"/>
</dbReference>
<dbReference type="GO" id="GO:0005524">
    <property type="term" value="F:ATP binding"/>
    <property type="evidence" value="ECO:0007669"/>
    <property type="project" value="UniProtKB-KW"/>
</dbReference>
<dbReference type="GO" id="GO:0035091">
    <property type="term" value="F:phosphatidylinositol binding"/>
    <property type="evidence" value="ECO:0007669"/>
    <property type="project" value="InterPro"/>
</dbReference>
<dbReference type="SMART" id="SM00146">
    <property type="entry name" value="PI3Kc"/>
    <property type="match status" value="1"/>
</dbReference>
<dbReference type="InterPro" id="IPR036871">
    <property type="entry name" value="PX_dom_sf"/>
</dbReference>
<evidence type="ECO:0000256" key="6">
    <source>
        <dbReference type="ARBA" id="ARBA00023098"/>
    </source>
</evidence>
<reference evidence="17 18" key="1">
    <citation type="submission" date="2025-04" db="UniProtKB">
        <authorList>
            <consortium name="RefSeq"/>
        </authorList>
    </citation>
    <scope>IDENTIFICATION</scope>
    <source>
        <tissue evidence="17 18">Sperm</tissue>
    </source>
</reference>
<keyword evidence="6" id="KW-0443">Lipid metabolism</keyword>
<dbReference type="Gene3D" id="2.60.40.150">
    <property type="entry name" value="C2 domain"/>
    <property type="match status" value="2"/>
</dbReference>
<evidence type="ECO:0000259" key="11">
    <source>
        <dbReference type="PROSITE" id="PS50195"/>
    </source>
</evidence>
<dbReference type="SUPFAM" id="SSF56112">
    <property type="entry name" value="Protein kinase-like (PK-like)"/>
    <property type="match status" value="1"/>
</dbReference>
<dbReference type="Gene3D" id="3.10.20.90">
    <property type="entry name" value="Phosphatidylinositol 3-kinase Catalytic Subunit, Chain A, domain 1"/>
    <property type="match status" value="1"/>
</dbReference>
<dbReference type="GO" id="GO:0005737">
    <property type="term" value="C:cytoplasm"/>
    <property type="evidence" value="ECO:0007669"/>
    <property type="project" value="TreeGrafter"/>
</dbReference>
<evidence type="ECO:0000256" key="9">
    <source>
        <dbReference type="SAM" id="MobiDB-lite"/>
    </source>
</evidence>
<dbReference type="SMART" id="SM00239">
    <property type="entry name" value="C2"/>
    <property type="match status" value="1"/>
</dbReference>
<evidence type="ECO:0000259" key="10">
    <source>
        <dbReference type="PROSITE" id="PS50004"/>
    </source>
</evidence>
<sequence>MADASKGGGSPPRVRPPRPPPPSCVKQSSPSPGAQSKAARPSTPGDEDSSQTTASKLHEREETPSRERGDELARPQEELCAGDIGRVEPSSSGLPPAMVRPVPAPRSTLAASRANAAAACDDSSCWDDSLMFVDASDSFGQAEATNPDGSFWNSYVLRQPPSPERMGNSTAADIFMASVLKSQQQQQQQQELLCDIETSPEQQQQQQHQPPPPLLPIGWTCTDSAGPSEACDPSFASCPLSYYRTEPLIVVAPTPSPRHCRKTKEENLTGECSATVALAPGAHGQGAAEGAGEGDSFQSCVGTPGGDRTHDAEGSEVATGGGGRSGSGERTPKASFSSDDEDDEIDFEMVDLDSLNMRMQALSVMGGTESNEAEEDAYYTPPSFRTPSPNLLEPPCVDGARAVTVSDAGSGAVGGGGGAGFGGGFGGVAGGCGGGAGCSSGVDVGGDVAGDAEAVDELDGLKILPFAQKVVKKLEWRSQSMEVPNGTSWTGEDVTKRRHSDMPASTHKSSSHRTTVQSESLFEVSTEGNEEEVEFSRMVTGLRERFSHSDWSSNSGILRSPVYTFTEVCSVMLKVLVELDNAHPEPITFTCESQSPVELLLIQILCFLHPDFSQVDVTDYLLKVHGLDEVLQSDRQFGSHSYIQHCRRFDLDVRLKLARRSALRQGLARTEEDDARPTVLRIDQELHECPQKRSLTKQGLSMLMDVYHSEVETLLLHEQSGIGVSTDRVIQAAKALCLALESVETPAVTNAVSSLRHFGTAAPQQEGAFQSQWGSGLLPDQSWGISGSLRAPLEALTASLHQLIELHGAAFRTHAQARRPTRYSYPLTDDQLRFSLYAAHRVPPAWIGSYERYYMVCTLNHGSRPLCRPWKTQKVLLEKSFSHYIRWNEIVKYPLSVASAPREIVLRLQLYGVMALPAGTSQDGYKQQEEVLGWASMPLFNFRDVLASGSKLLELCSVNPNGIGGGGIAATVKDNVILQIDFPESNFDVTFLTPKPESCTPTQRPDAVDEATQQKLSTLLDKRFLFDLSDNDKRALWDLRALCLGNCPPGALPLVLAGCPSWAHAQLPGTYALLRAWPPLSPVRALELLHATFPDQEVRRLAVSWIENLSDDELADYLPQLLQAVKHECHLDSALVQFLLARAMSSVNIAHYLYWLLKDTLDDEQAGERYQLVLGALLSCVGSRLSAQLEHQARLVHELTHVATRVRAATPGAARKAALREGLADVEKFFEREGECRLPLNPSQVLTGLNLKACCYFTSNTTPLCLKFLNRDAPGDDISVMFKTGDDLRQDMLTLQVMRVMESVWLQEGLDMRMVRFRCLSTGKQRGMVELVPGAETLRRIQGEHGVTGSFKDTPLALWLRKHNPSEQQYQQAVENFIYSCAGCCVATYVLGICDRHNDNIMLRTTGHMFHVDFGKFLGHAQMFGNIKRDRTPFVLTADMAYVMNGGDRPTSSFQQFVELCCQAYNAIRKHAGLLFNLLGLMMTSGIPELSNMEGLVYVRDALRPQATEAEAAELFTGHIKLSLSSLATRMNFFIHNLAQLRAPGTGTLGSSPDRGRPSLSIVTPRDLAIAAASAQGRALHACVTGYSKRYNPDKYYLYSIQVKREGHPKPSVIHRTFGELQELHSKLSMLFPAPKLPRFPNRLILGRVNTQEVAARRKIDISNYLAALLQYTTPEVAQCELVAMFLLSLIRDQSQSDAESSPSSPEGLHAVPLGSEPGGEVDVRIVHRNGSLYVLVFGCRGLVSPAGSYLFPCVKTLLLPDPYLATKRKTRVLHRTPNPKFNEMFLYSSYSREALAQRALQISVWSVQGSKRSVFLGAASQPLADLDLSHDNSLALTLGPVLD</sequence>
<dbReference type="InterPro" id="IPR036940">
    <property type="entry name" value="PI3/4_kinase_cat_sf"/>
</dbReference>
<dbReference type="SMART" id="SM00144">
    <property type="entry name" value="PI3K_rbd"/>
    <property type="match status" value="1"/>
</dbReference>
<feature type="domain" description="C2 PI3K-type" evidence="15">
    <location>
        <begin position="828"/>
        <end position="992"/>
    </location>
</feature>
<keyword evidence="5" id="KW-0067">ATP-binding</keyword>
<dbReference type="InterPro" id="IPR000008">
    <property type="entry name" value="C2_dom"/>
</dbReference>
<dbReference type="Pfam" id="PF00613">
    <property type="entry name" value="PI3Ka"/>
    <property type="match status" value="1"/>
</dbReference>
<comment type="catalytic activity">
    <reaction evidence="7">
        <text>a 1,2-diacyl-sn-glycero-3-phospho-(1D-myo-inositol) + ATP = a 1,2-diacyl-sn-glycero-3-phospho-(1D-myo-inositol-3-phosphate) + ADP + H(+)</text>
        <dbReference type="Rhea" id="RHEA:12709"/>
        <dbReference type="ChEBI" id="CHEBI:15378"/>
        <dbReference type="ChEBI" id="CHEBI:30616"/>
        <dbReference type="ChEBI" id="CHEBI:57880"/>
        <dbReference type="ChEBI" id="CHEBI:58088"/>
        <dbReference type="ChEBI" id="CHEBI:456216"/>
        <dbReference type="EC" id="2.7.1.137"/>
    </reaction>
    <physiologicalReaction direction="left-to-right" evidence="7">
        <dbReference type="Rhea" id="RHEA:12710"/>
    </physiologicalReaction>
</comment>
<dbReference type="KEGG" id="pmrn:116944414"/>
<evidence type="ECO:0000313" key="17">
    <source>
        <dbReference type="RefSeq" id="XP_032813890.1"/>
    </source>
</evidence>
<dbReference type="PROSITE" id="PS50290">
    <property type="entry name" value="PI3_4_KINASE_3"/>
    <property type="match status" value="1"/>
</dbReference>
<dbReference type="RefSeq" id="XP_032813892.1">
    <property type="nucleotide sequence ID" value="XM_032958001.1"/>
</dbReference>
<evidence type="ECO:0000259" key="14">
    <source>
        <dbReference type="PROSITE" id="PS51546"/>
    </source>
</evidence>
<proteinExistence type="inferred from homology"/>
<dbReference type="InterPro" id="IPR002420">
    <property type="entry name" value="PI3K-type_C2_dom"/>
</dbReference>
<dbReference type="SMART" id="SM00145">
    <property type="entry name" value="PI3Ka"/>
    <property type="match status" value="1"/>
</dbReference>
<dbReference type="PANTHER" id="PTHR10048">
    <property type="entry name" value="PHOSPHATIDYLINOSITOL KINASE"/>
    <property type="match status" value="1"/>
</dbReference>
<dbReference type="InterPro" id="IPR042236">
    <property type="entry name" value="PI3K_accessory_sf"/>
</dbReference>
<dbReference type="PROSITE" id="PS51546">
    <property type="entry name" value="PI3K_RBD"/>
    <property type="match status" value="1"/>
</dbReference>
<dbReference type="GO" id="GO:0016477">
    <property type="term" value="P:cell migration"/>
    <property type="evidence" value="ECO:0007669"/>
    <property type="project" value="TreeGrafter"/>
</dbReference>
<dbReference type="InterPro" id="IPR001263">
    <property type="entry name" value="PI3K_accessory_dom"/>
</dbReference>
<evidence type="ECO:0000256" key="2">
    <source>
        <dbReference type="ARBA" id="ARBA00022679"/>
    </source>
</evidence>
<comment type="similarity">
    <text evidence="1">Belongs to the PI3/PI4-kinase family. Type III PI4K subfamily.</text>
</comment>
<evidence type="ECO:0000313" key="16">
    <source>
        <dbReference type="Proteomes" id="UP001318040"/>
    </source>
</evidence>
<dbReference type="GO" id="GO:0016303">
    <property type="term" value="F:1-phosphatidylinositol-3-kinase activity"/>
    <property type="evidence" value="ECO:0007669"/>
    <property type="project" value="UniProtKB-EC"/>
</dbReference>
<dbReference type="Pfam" id="PF00168">
    <property type="entry name" value="C2"/>
    <property type="match status" value="1"/>
</dbReference>
<feature type="compositionally biased region" description="Basic and acidic residues" evidence="9">
    <location>
        <begin position="56"/>
        <end position="77"/>
    </location>
</feature>
<dbReference type="InterPro" id="IPR015433">
    <property type="entry name" value="PI3/4_kinase"/>
</dbReference>
<evidence type="ECO:0000259" key="15">
    <source>
        <dbReference type="PROSITE" id="PS51547"/>
    </source>
</evidence>
<feature type="compositionally biased region" description="Pro residues" evidence="9">
    <location>
        <begin position="13"/>
        <end position="23"/>
    </location>
</feature>
<feature type="compositionally biased region" description="Gly residues" evidence="9">
    <location>
        <begin position="283"/>
        <end position="293"/>
    </location>
</feature>
<feature type="domain" description="PIK helical" evidence="13">
    <location>
        <begin position="1002"/>
        <end position="1180"/>
    </location>
</feature>
<feature type="region of interest" description="Disordered" evidence="9">
    <location>
        <begin position="1"/>
        <end position="103"/>
    </location>
</feature>
<dbReference type="InterPro" id="IPR016024">
    <property type="entry name" value="ARM-type_fold"/>
</dbReference>
<comment type="catalytic activity">
    <reaction evidence="8">
        <text>a 1,2-diacyl-sn-glycero-3-phospho-(1D-myo-inositol 4-phosphate) + ATP = a 1,2-diacyl-sn-glycero-3-phospho-(1D-myo-inositol-3,4-bisphosphate) + ADP + H(+)</text>
        <dbReference type="Rhea" id="RHEA:18373"/>
        <dbReference type="ChEBI" id="CHEBI:15378"/>
        <dbReference type="ChEBI" id="CHEBI:30616"/>
        <dbReference type="ChEBI" id="CHEBI:57658"/>
        <dbReference type="ChEBI" id="CHEBI:58178"/>
        <dbReference type="ChEBI" id="CHEBI:456216"/>
        <dbReference type="EC" id="2.7.1.154"/>
    </reaction>
    <physiologicalReaction direction="left-to-right" evidence="8">
        <dbReference type="Rhea" id="RHEA:18374"/>
    </physiologicalReaction>
</comment>
<dbReference type="FunFam" id="1.10.1070.11:FF:000003">
    <property type="entry name" value="Phosphatidylinositol 4-phosphate 3-kinase C2 domain-containing subunit beta"/>
    <property type="match status" value="1"/>
</dbReference>
<dbReference type="GO" id="GO:0005886">
    <property type="term" value="C:plasma membrane"/>
    <property type="evidence" value="ECO:0007669"/>
    <property type="project" value="TreeGrafter"/>
</dbReference>
<gene>
    <name evidence="17 18 19" type="primary">LOC116944414</name>
</gene>
<dbReference type="GO" id="GO:0048015">
    <property type="term" value="P:phosphatidylinositol-mediated signaling"/>
    <property type="evidence" value="ECO:0007669"/>
    <property type="project" value="TreeGrafter"/>
</dbReference>
<dbReference type="InterPro" id="IPR029071">
    <property type="entry name" value="Ubiquitin-like_domsf"/>
</dbReference>
<dbReference type="InterPro" id="IPR000341">
    <property type="entry name" value="PI3K_Ras-bd_dom"/>
</dbReference>
<dbReference type="SUPFAM" id="SSF48371">
    <property type="entry name" value="ARM repeat"/>
    <property type="match status" value="1"/>
</dbReference>
<dbReference type="GO" id="GO:0043491">
    <property type="term" value="P:phosphatidylinositol 3-kinase/protein kinase B signal transduction"/>
    <property type="evidence" value="ECO:0007669"/>
    <property type="project" value="TreeGrafter"/>
</dbReference>
<organism evidence="16 19">
    <name type="scientific">Petromyzon marinus</name>
    <name type="common">Sea lamprey</name>
    <dbReference type="NCBI Taxonomy" id="7757"/>
    <lineage>
        <taxon>Eukaryota</taxon>
        <taxon>Metazoa</taxon>
        <taxon>Chordata</taxon>
        <taxon>Craniata</taxon>
        <taxon>Vertebrata</taxon>
        <taxon>Cyclostomata</taxon>
        <taxon>Hyperoartia</taxon>
        <taxon>Petromyzontiformes</taxon>
        <taxon>Petromyzontidae</taxon>
        <taxon>Petromyzon</taxon>
    </lineage>
</organism>
<feature type="compositionally biased region" description="Gly residues" evidence="9">
    <location>
        <begin position="1"/>
        <end position="10"/>
    </location>
</feature>
<evidence type="ECO:0000256" key="8">
    <source>
        <dbReference type="ARBA" id="ARBA00029297"/>
    </source>
</evidence>
<dbReference type="Pfam" id="PF00792">
    <property type="entry name" value="PI3K_C2"/>
    <property type="match status" value="1"/>
</dbReference>
<dbReference type="Gene3D" id="3.30.1520.10">
    <property type="entry name" value="Phox-like domain"/>
    <property type="match status" value="1"/>
</dbReference>
<dbReference type="GO" id="GO:0035005">
    <property type="term" value="F:1-phosphatidylinositol-4-phosphate 3-kinase activity"/>
    <property type="evidence" value="ECO:0007669"/>
    <property type="project" value="UniProtKB-EC"/>
</dbReference>
<evidence type="ECO:0000313" key="18">
    <source>
        <dbReference type="RefSeq" id="XP_032813891.1"/>
    </source>
</evidence>
<dbReference type="SMART" id="SM00312">
    <property type="entry name" value="PX"/>
    <property type="match status" value="1"/>
</dbReference>
<feature type="domain" description="PI3K-RBD" evidence="14">
    <location>
        <begin position="570"/>
        <end position="659"/>
    </location>
</feature>
<feature type="region of interest" description="Disordered" evidence="9">
    <location>
        <begin position="483"/>
        <end position="523"/>
    </location>
</feature>
<dbReference type="PROSITE" id="PS51547">
    <property type="entry name" value="C2_PI3K"/>
    <property type="match status" value="1"/>
</dbReference>
<feature type="domain" description="PX" evidence="11">
    <location>
        <begin position="1577"/>
        <end position="1694"/>
    </location>
</feature>
<evidence type="ECO:0000259" key="12">
    <source>
        <dbReference type="PROSITE" id="PS50290"/>
    </source>
</evidence>
<feature type="compositionally biased region" description="Polar residues" evidence="9">
    <location>
        <begin position="506"/>
        <end position="520"/>
    </location>
</feature>
<keyword evidence="2" id="KW-0808">Transferase</keyword>
<dbReference type="PROSITE" id="PS50195">
    <property type="entry name" value="PX"/>
    <property type="match status" value="1"/>
</dbReference>
<keyword evidence="16" id="KW-1185">Reference proteome</keyword>
<dbReference type="SUPFAM" id="SSF64268">
    <property type="entry name" value="PX domain"/>
    <property type="match status" value="1"/>
</dbReference>
<dbReference type="SUPFAM" id="SSF49562">
    <property type="entry name" value="C2 domain (Calcium/lipid-binding domain, CaLB)"/>
    <property type="match status" value="2"/>
</dbReference>
<evidence type="ECO:0000256" key="4">
    <source>
        <dbReference type="ARBA" id="ARBA00022777"/>
    </source>
</evidence>
<dbReference type="Pfam" id="PF00787">
    <property type="entry name" value="PX"/>
    <property type="match status" value="1"/>
</dbReference>
<dbReference type="PROSITE" id="PS50004">
    <property type="entry name" value="C2"/>
    <property type="match status" value="1"/>
</dbReference>
<dbReference type="Proteomes" id="UP001318040">
    <property type="component" value="Chromosome 21"/>
</dbReference>
<keyword evidence="4" id="KW-0418">Kinase</keyword>
<evidence type="ECO:0000256" key="7">
    <source>
        <dbReference type="ARBA" id="ARBA00023985"/>
    </source>
</evidence>
<dbReference type="Pfam" id="PF00794">
    <property type="entry name" value="PI3K_rbd"/>
    <property type="match status" value="1"/>
</dbReference>
<feature type="domain" description="C2" evidence="10">
    <location>
        <begin position="1714"/>
        <end position="1837"/>
    </location>
</feature>
<dbReference type="CDD" id="cd05166">
    <property type="entry name" value="PI3Kc_II"/>
    <property type="match status" value="1"/>
</dbReference>
<evidence type="ECO:0000259" key="13">
    <source>
        <dbReference type="PROSITE" id="PS51545"/>
    </source>
</evidence>
<name>A0AAJ7WXY5_PETMA</name>
<dbReference type="PROSITE" id="PS00915">
    <property type="entry name" value="PI3_4_KINASE_1"/>
    <property type="match status" value="1"/>
</dbReference>